<proteinExistence type="predicted"/>
<reference evidence="1" key="2">
    <citation type="journal article" date="2021" name="PeerJ">
        <title>Extensive microbial diversity within the chicken gut microbiome revealed by metagenomics and culture.</title>
        <authorList>
            <person name="Gilroy R."/>
            <person name="Ravi A."/>
            <person name="Getino M."/>
            <person name="Pursley I."/>
            <person name="Horton D.L."/>
            <person name="Alikhan N.F."/>
            <person name="Baker D."/>
            <person name="Gharbi K."/>
            <person name="Hall N."/>
            <person name="Watson M."/>
            <person name="Adriaenssens E.M."/>
            <person name="Foster-Nyarko E."/>
            <person name="Jarju S."/>
            <person name="Secka A."/>
            <person name="Antonio M."/>
            <person name="Oren A."/>
            <person name="Chaudhuri R.R."/>
            <person name="La Ragione R."/>
            <person name="Hildebrand F."/>
            <person name="Pallen M.J."/>
        </authorList>
    </citation>
    <scope>NUCLEOTIDE SEQUENCE</scope>
    <source>
        <strain evidence="1">ChiSjej5B23-6657</strain>
    </source>
</reference>
<organism evidence="1 2">
    <name type="scientific">Candidatus Pullilachnospira gallistercoris</name>
    <dbReference type="NCBI Taxonomy" id="2840911"/>
    <lineage>
        <taxon>Bacteria</taxon>
        <taxon>Bacillati</taxon>
        <taxon>Bacillota</taxon>
        <taxon>Clostridia</taxon>
        <taxon>Lachnospirales</taxon>
        <taxon>Lachnospiraceae</taxon>
        <taxon>Lachnospiraceae incertae sedis</taxon>
        <taxon>Candidatus Pullilachnospira</taxon>
    </lineage>
</organism>
<dbReference type="AlphaFoldDB" id="A0A9D1JAP8"/>
<reference evidence="1" key="1">
    <citation type="submission" date="2020-10" db="EMBL/GenBank/DDBJ databases">
        <authorList>
            <person name="Gilroy R."/>
        </authorList>
    </citation>
    <scope>NUCLEOTIDE SEQUENCE</scope>
    <source>
        <strain evidence="1">ChiSjej5B23-6657</strain>
    </source>
</reference>
<sequence>MFREMRRKRQELEERDCIEILKKGQTGVLAVAGSDGYPYAVPLNYDYDEREKKIFFHSARSGHKLDAIRENEKVSFCVIGKDQLVPEEYTTYFSSVIVFGRARVLSDDSQKRRTLRLLADKYVGDPLEKVDAEIDRFYDTVIMVEISVEHMTGKQAIELVR</sequence>
<dbReference type="InterPro" id="IPR024747">
    <property type="entry name" value="Pyridox_Oxase-rel"/>
</dbReference>
<dbReference type="InterPro" id="IPR012349">
    <property type="entry name" value="Split_barrel_FMN-bd"/>
</dbReference>
<accession>A0A9D1JAP8</accession>
<evidence type="ECO:0000313" key="2">
    <source>
        <dbReference type="Proteomes" id="UP000823912"/>
    </source>
</evidence>
<dbReference type="EMBL" id="DVHM01000047">
    <property type="protein sequence ID" value="HIR70204.1"/>
    <property type="molecule type" value="Genomic_DNA"/>
</dbReference>
<dbReference type="PANTHER" id="PTHR34071:SF2">
    <property type="entry name" value="FLAVIN-NUCLEOTIDE-BINDING PROTEIN"/>
    <property type="match status" value="1"/>
</dbReference>
<evidence type="ECO:0000313" key="1">
    <source>
        <dbReference type="EMBL" id="HIR70204.1"/>
    </source>
</evidence>
<comment type="caution">
    <text evidence="1">The sequence shown here is derived from an EMBL/GenBank/DDBJ whole genome shotgun (WGS) entry which is preliminary data.</text>
</comment>
<dbReference type="Proteomes" id="UP000823912">
    <property type="component" value="Unassembled WGS sequence"/>
</dbReference>
<name>A0A9D1JAP8_9FIRM</name>
<dbReference type="PANTHER" id="PTHR34071">
    <property type="entry name" value="5-NITROIMIDAZOLE ANTIBIOTICS RESISTANCE PROTEIN, NIMA-FAMILY-RELATED PROTEIN-RELATED"/>
    <property type="match status" value="1"/>
</dbReference>
<gene>
    <name evidence="1" type="ORF">IAA55_02855</name>
</gene>
<protein>
    <submittedName>
        <fullName evidence="1">Pyridoxamine 5'-phosphate oxidase family protein</fullName>
    </submittedName>
</protein>
<dbReference type="SUPFAM" id="SSF50475">
    <property type="entry name" value="FMN-binding split barrel"/>
    <property type="match status" value="1"/>
</dbReference>
<dbReference type="Pfam" id="PF12900">
    <property type="entry name" value="Pyridox_ox_2"/>
    <property type="match status" value="1"/>
</dbReference>
<dbReference type="Gene3D" id="2.30.110.10">
    <property type="entry name" value="Electron Transport, Fmn-binding Protein, Chain A"/>
    <property type="match status" value="1"/>
</dbReference>